<feature type="transmembrane region" description="Helical" evidence="1">
    <location>
        <begin position="12"/>
        <end position="33"/>
    </location>
</feature>
<sequence>MSDGHGLAEAVGAFGLFALLTCVITVTIWQLAATRRAKVLVIREQEYRRIAEEALAAQRSTEQLLTELGGRLAEMQSRMESLERILQTVE</sequence>
<organism evidence="2 3">
    <name type="scientific">Actinoallomurus vinaceus</name>
    <dbReference type="NCBI Taxonomy" id="1080074"/>
    <lineage>
        <taxon>Bacteria</taxon>
        <taxon>Bacillati</taxon>
        <taxon>Actinomycetota</taxon>
        <taxon>Actinomycetes</taxon>
        <taxon>Streptosporangiales</taxon>
        <taxon>Thermomonosporaceae</taxon>
        <taxon>Actinoallomurus</taxon>
    </lineage>
</organism>
<gene>
    <name evidence="2" type="ORF">GCM10023196_045040</name>
</gene>
<name>A0ABP8UD75_9ACTN</name>
<comment type="caution">
    <text evidence="2">The sequence shown here is derived from an EMBL/GenBank/DDBJ whole genome shotgun (WGS) entry which is preliminary data.</text>
</comment>
<accession>A0ABP8UD75</accession>
<evidence type="ECO:0008006" key="4">
    <source>
        <dbReference type="Google" id="ProtNLM"/>
    </source>
</evidence>
<protein>
    <recommendedName>
        <fullName evidence="4">Secreted protein</fullName>
    </recommendedName>
</protein>
<keyword evidence="3" id="KW-1185">Reference proteome</keyword>
<evidence type="ECO:0000313" key="2">
    <source>
        <dbReference type="EMBL" id="GAA4628494.1"/>
    </source>
</evidence>
<dbReference type="RefSeq" id="WP_345432914.1">
    <property type="nucleotide sequence ID" value="NZ_BAABHK010000006.1"/>
</dbReference>
<keyword evidence="1" id="KW-1133">Transmembrane helix</keyword>
<reference evidence="3" key="1">
    <citation type="journal article" date="2019" name="Int. J. Syst. Evol. Microbiol.">
        <title>The Global Catalogue of Microorganisms (GCM) 10K type strain sequencing project: providing services to taxonomists for standard genome sequencing and annotation.</title>
        <authorList>
            <consortium name="The Broad Institute Genomics Platform"/>
            <consortium name="The Broad Institute Genome Sequencing Center for Infectious Disease"/>
            <person name="Wu L."/>
            <person name="Ma J."/>
        </authorList>
    </citation>
    <scope>NUCLEOTIDE SEQUENCE [LARGE SCALE GENOMIC DNA]</scope>
    <source>
        <strain evidence="3">JCM 17939</strain>
    </source>
</reference>
<dbReference type="EMBL" id="BAABHK010000006">
    <property type="protein sequence ID" value="GAA4628494.1"/>
    <property type="molecule type" value="Genomic_DNA"/>
</dbReference>
<proteinExistence type="predicted"/>
<evidence type="ECO:0000256" key="1">
    <source>
        <dbReference type="SAM" id="Phobius"/>
    </source>
</evidence>
<keyword evidence="1" id="KW-0812">Transmembrane</keyword>
<keyword evidence="1" id="KW-0472">Membrane</keyword>
<dbReference type="Proteomes" id="UP001501442">
    <property type="component" value="Unassembled WGS sequence"/>
</dbReference>
<evidence type="ECO:0000313" key="3">
    <source>
        <dbReference type="Proteomes" id="UP001501442"/>
    </source>
</evidence>